<protein>
    <submittedName>
        <fullName evidence="1">Uncharacterized protein</fullName>
    </submittedName>
</protein>
<dbReference type="EMBL" id="JACBZH010000001">
    <property type="protein sequence ID" value="NYH92103.1"/>
    <property type="molecule type" value="Genomic_DNA"/>
</dbReference>
<name>A0A852ZIM1_9ACTN</name>
<gene>
    <name evidence="1" type="ORF">F4554_004741</name>
</gene>
<dbReference type="AlphaFoldDB" id="A0A852ZIM1"/>
<evidence type="ECO:0000313" key="1">
    <source>
        <dbReference type="EMBL" id="NYH92103.1"/>
    </source>
</evidence>
<sequence>MTGVGLRAALSRVVQARPERQGRPTVDSDLWRVLWTHRAEWTRGWSGS</sequence>
<organism evidence="1 2">
    <name type="scientific">Actinopolymorpha rutila</name>
    <dbReference type="NCBI Taxonomy" id="446787"/>
    <lineage>
        <taxon>Bacteria</taxon>
        <taxon>Bacillati</taxon>
        <taxon>Actinomycetota</taxon>
        <taxon>Actinomycetes</taxon>
        <taxon>Propionibacteriales</taxon>
        <taxon>Actinopolymorphaceae</taxon>
        <taxon>Actinopolymorpha</taxon>
    </lineage>
</organism>
<comment type="caution">
    <text evidence="1">The sequence shown here is derived from an EMBL/GenBank/DDBJ whole genome shotgun (WGS) entry which is preliminary data.</text>
</comment>
<reference evidence="1 2" key="1">
    <citation type="submission" date="2020-07" db="EMBL/GenBank/DDBJ databases">
        <title>Sequencing the genomes of 1000 actinobacteria strains.</title>
        <authorList>
            <person name="Klenk H.-P."/>
        </authorList>
    </citation>
    <scope>NUCLEOTIDE SEQUENCE [LARGE SCALE GENOMIC DNA]</scope>
    <source>
        <strain evidence="1 2">DSM 18448</strain>
    </source>
</reference>
<dbReference type="RefSeq" id="WP_179789570.1">
    <property type="nucleotide sequence ID" value="NZ_BAAARR010000001.1"/>
</dbReference>
<keyword evidence="2" id="KW-1185">Reference proteome</keyword>
<dbReference type="Proteomes" id="UP000579605">
    <property type="component" value="Unassembled WGS sequence"/>
</dbReference>
<evidence type="ECO:0000313" key="2">
    <source>
        <dbReference type="Proteomes" id="UP000579605"/>
    </source>
</evidence>
<proteinExistence type="predicted"/>
<accession>A0A852ZIM1</accession>